<dbReference type="AlphaFoldDB" id="A0AA37HXF2"/>
<dbReference type="RefSeq" id="WP_006282744.1">
    <property type="nucleotide sequence ID" value="NZ_BPTR01000001.1"/>
</dbReference>
<dbReference type="EMBL" id="BPTR01000001">
    <property type="protein sequence ID" value="GJG27888.1"/>
    <property type="molecule type" value="Genomic_DNA"/>
</dbReference>
<dbReference type="InterPro" id="IPR024453">
    <property type="entry name" value="Peptidase_C92"/>
</dbReference>
<reference evidence="2" key="1">
    <citation type="submission" date="2021-08" db="EMBL/GenBank/DDBJ databases">
        <title>Prevotella lacticifex sp. nov., isolated from rumen of cow.</title>
        <authorList>
            <person name="Shinkai T."/>
            <person name="Ikeyama N."/>
            <person name="Kumagai M."/>
            <person name="Ohmori H."/>
            <person name="Sakamoto M."/>
            <person name="Ohkuma M."/>
            <person name="Mitsumori M."/>
        </authorList>
    </citation>
    <scope>NUCLEOTIDE SEQUENCE</scope>
    <source>
        <strain evidence="2">DSM 11371</strain>
    </source>
</reference>
<dbReference type="GO" id="GO:0016874">
    <property type="term" value="F:ligase activity"/>
    <property type="evidence" value="ECO:0007669"/>
    <property type="project" value="UniProtKB-KW"/>
</dbReference>
<gene>
    <name evidence="2" type="ORF">PRRU23_15880</name>
</gene>
<dbReference type="Gene3D" id="3.90.1720.10">
    <property type="entry name" value="endopeptidase domain like (from Nostoc punctiforme)"/>
    <property type="match status" value="1"/>
</dbReference>
<evidence type="ECO:0000256" key="1">
    <source>
        <dbReference type="SAM" id="SignalP"/>
    </source>
</evidence>
<protein>
    <submittedName>
        <fullName evidence="2">UDP-N-acetylmuramoylalanyl-D-glutamate--2, 6-diaminopimelate ligase</fullName>
    </submittedName>
</protein>
<dbReference type="Proteomes" id="UP000887043">
    <property type="component" value="Unassembled WGS sequence"/>
</dbReference>
<dbReference type="InterPro" id="IPR038765">
    <property type="entry name" value="Papain-like_cys_pep_sf"/>
</dbReference>
<dbReference type="Pfam" id="PF05708">
    <property type="entry name" value="Peptidase_C92"/>
    <property type="match status" value="1"/>
</dbReference>
<keyword evidence="2" id="KW-0436">Ligase</keyword>
<feature type="signal peptide" evidence="1">
    <location>
        <begin position="1"/>
        <end position="19"/>
    </location>
</feature>
<keyword evidence="1" id="KW-0732">Signal</keyword>
<proteinExistence type="predicted"/>
<feature type="chain" id="PRO_5041313900" evidence="1">
    <location>
        <begin position="20"/>
        <end position="214"/>
    </location>
</feature>
<sequence length="214" mass="24425">MEKIIVNCILLCVALIGYAQQPTYSQSIYTAEQLQEGDLLFYASATDNPITDVTNGFQGTLISHVSIVVKNQGKPYILEANHKGVIFQPIDSTFNRLNRRKEHIYVGRIHSKWDIKTSIDKAKRYIGKPYDFYFEPNDSAIYCSELVQLCYQDKQGHLLFEPIPMSFHDKTGKITNYWKEYYHKVGKEVPEGAPGSNPGDLSRNQKVKIIGMIL</sequence>
<evidence type="ECO:0000313" key="2">
    <source>
        <dbReference type="EMBL" id="GJG27888.1"/>
    </source>
</evidence>
<comment type="caution">
    <text evidence="2">The sequence shown here is derived from an EMBL/GenBank/DDBJ whole genome shotgun (WGS) entry which is preliminary data.</text>
</comment>
<organism evidence="2 3">
    <name type="scientific">Segatella bryantii</name>
    <name type="common">Prevotella bryantii</name>
    <dbReference type="NCBI Taxonomy" id="77095"/>
    <lineage>
        <taxon>Bacteria</taxon>
        <taxon>Pseudomonadati</taxon>
        <taxon>Bacteroidota</taxon>
        <taxon>Bacteroidia</taxon>
        <taxon>Bacteroidales</taxon>
        <taxon>Prevotellaceae</taxon>
        <taxon>Segatella</taxon>
    </lineage>
</organism>
<accession>A0AA37HXF2</accession>
<dbReference type="SUPFAM" id="SSF54001">
    <property type="entry name" value="Cysteine proteinases"/>
    <property type="match status" value="1"/>
</dbReference>
<name>A0AA37HXF2_SEGBR</name>
<evidence type="ECO:0000313" key="3">
    <source>
        <dbReference type="Proteomes" id="UP000887043"/>
    </source>
</evidence>